<keyword evidence="1" id="KW-0732">Signal</keyword>
<dbReference type="AlphaFoldDB" id="A0A183T3D5"/>
<evidence type="ECO:0000256" key="1">
    <source>
        <dbReference type="SAM" id="SignalP"/>
    </source>
</evidence>
<feature type="chain" id="PRO_5043141398" evidence="1">
    <location>
        <begin position="22"/>
        <end position="255"/>
    </location>
</feature>
<keyword evidence="3" id="KW-1185">Reference proteome</keyword>
<name>A0A183T3D5_SCHSO</name>
<feature type="signal peptide" evidence="1">
    <location>
        <begin position="1"/>
        <end position="21"/>
    </location>
</feature>
<dbReference type="WBParaSite" id="SSLN_0001140601-mRNA-1">
    <property type="protein sequence ID" value="SSLN_0001140601-mRNA-1"/>
    <property type="gene ID" value="SSLN_0001140601"/>
</dbReference>
<gene>
    <name evidence="2" type="ORF">SSLN_LOCUS10983</name>
</gene>
<evidence type="ECO:0000313" key="4">
    <source>
        <dbReference type="WBParaSite" id="SSLN_0001140601-mRNA-1"/>
    </source>
</evidence>
<accession>A0A183T3D5</accession>
<organism evidence="4">
    <name type="scientific">Schistocephalus solidus</name>
    <name type="common">Tapeworm</name>
    <dbReference type="NCBI Taxonomy" id="70667"/>
    <lineage>
        <taxon>Eukaryota</taxon>
        <taxon>Metazoa</taxon>
        <taxon>Spiralia</taxon>
        <taxon>Lophotrochozoa</taxon>
        <taxon>Platyhelminthes</taxon>
        <taxon>Cestoda</taxon>
        <taxon>Eucestoda</taxon>
        <taxon>Diphyllobothriidea</taxon>
        <taxon>Diphyllobothriidae</taxon>
        <taxon>Schistocephalus</taxon>
    </lineage>
</organism>
<sequence>MEWRRMSEIFLQFVASWLCISISPSSYPAPPPSIIPPPASLVSNLITPSESSCGQYSPEHSLTMRTLCSTTSSASRVFGRTSDGKENVADGHVSIDNTSSLLTMPGEEASTDVDVICLSSHGSECTASLKSVEWSSAQSVPSPLEVRVHAPLPVRHSDEHTAPRVPSPIMAFERKFNVKKHLVENEVKIHHVLLLQSILGEEASTDMSIALLTSLESEATLSLTSLDCTSEHSAAEVRVHTAMSVRSSDYLTAPR</sequence>
<evidence type="ECO:0000313" key="2">
    <source>
        <dbReference type="EMBL" id="VDL97368.1"/>
    </source>
</evidence>
<reference evidence="4" key="1">
    <citation type="submission" date="2016-06" db="UniProtKB">
        <authorList>
            <consortium name="WormBaseParasite"/>
        </authorList>
    </citation>
    <scope>IDENTIFICATION</scope>
</reference>
<proteinExistence type="predicted"/>
<dbReference type="EMBL" id="UYSU01036215">
    <property type="protein sequence ID" value="VDL97368.1"/>
    <property type="molecule type" value="Genomic_DNA"/>
</dbReference>
<evidence type="ECO:0000313" key="3">
    <source>
        <dbReference type="Proteomes" id="UP000275846"/>
    </source>
</evidence>
<dbReference type="Proteomes" id="UP000275846">
    <property type="component" value="Unassembled WGS sequence"/>
</dbReference>
<protein>
    <submittedName>
        <fullName evidence="4">Secreted protein</fullName>
    </submittedName>
</protein>
<reference evidence="2 3" key="2">
    <citation type="submission" date="2018-11" db="EMBL/GenBank/DDBJ databases">
        <authorList>
            <consortium name="Pathogen Informatics"/>
        </authorList>
    </citation>
    <scope>NUCLEOTIDE SEQUENCE [LARGE SCALE GENOMIC DNA]</scope>
    <source>
        <strain evidence="2 3">NST_G2</strain>
    </source>
</reference>